<organism evidence="5">
    <name type="scientific">Hymenolepis diminuta</name>
    <name type="common">Rat tapeworm</name>
    <dbReference type="NCBI Taxonomy" id="6216"/>
    <lineage>
        <taxon>Eukaryota</taxon>
        <taxon>Metazoa</taxon>
        <taxon>Spiralia</taxon>
        <taxon>Lophotrochozoa</taxon>
        <taxon>Platyhelminthes</taxon>
        <taxon>Cestoda</taxon>
        <taxon>Eucestoda</taxon>
        <taxon>Cyclophyllidea</taxon>
        <taxon>Hymenolepididae</taxon>
        <taxon>Hymenolepis</taxon>
    </lineage>
</organism>
<dbReference type="STRING" id="6216.A0A0R3SW91"/>
<feature type="domain" description="Thioredoxin" evidence="2">
    <location>
        <begin position="1"/>
        <end position="107"/>
    </location>
</feature>
<evidence type="ECO:0000313" key="4">
    <source>
        <dbReference type="Proteomes" id="UP000274504"/>
    </source>
</evidence>
<accession>A0A0R3SW91</accession>
<gene>
    <name evidence="3" type="ORF">HDID_LOCUS9921</name>
</gene>
<reference evidence="5" key="1">
    <citation type="submission" date="2017-02" db="UniProtKB">
        <authorList>
            <consortium name="WormBaseParasite"/>
        </authorList>
    </citation>
    <scope>IDENTIFICATION</scope>
</reference>
<dbReference type="InterPro" id="IPR013766">
    <property type="entry name" value="Thioredoxin_domain"/>
</dbReference>
<dbReference type="PRINTS" id="PR00421">
    <property type="entry name" value="THIOREDOXIN"/>
</dbReference>
<protein>
    <submittedName>
        <fullName evidence="5">Thioredoxin domain-containing protein</fullName>
    </submittedName>
</protein>
<dbReference type="PANTHER" id="PTHR46115">
    <property type="entry name" value="THIOREDOXIN-LIKE PROTEIN 1"/>
    <property type="match status" value="1"/>
</dbReference>
<dbReference type="Pfam" id="PF00085">
    <property type="entry name" value="Thioredoxin"/>
    <property type="match status" value="1"/>
</dbReference>
<dbReference type="CDD" id="cd02947">
    <property type="entry name" value="TRX_family"/>
    <property type="match status" value="1"/>
</dbReference>
<proteinExistence type="predicted"/>
<dbReference type="SUPFAM" id="SSF52833">
    <property type="entry name" value="Thioredoxin-like"/>
    <property type="match status" value="1"/>
</dbReference>
<evidence type="ECO:0000256" key="1">
    <source>
        <dbReference type="ARBA" id="ARBA00023157"/>
    </source>
</evidence>
<dbReference type="InterPro" id="IPR036249">
    <property type="entry name" value="Thioredoxin-like_sf"/>
</dbReference>
<dbReference type="Gene3D" id="3.40.30.10">
    <property type="entry name" value="Glutaredoxin"/>
    <property type="match status" value="1"/>
</dbReference>
<dbReference type="EMBL" id="UYSG01011445">
    <property type="protein sequence ID" value="VDL62350.1"/>
    <property type="molecule type" value="Genomic_DNA"/>
</dbReference>
<sequence length="149" mass="16338">MTALVRQISSEEEFEELIGANKLVVCDFFATWCGPCRTLAPKLEALAKEKTDILFTKVDVDELEELARKHDVSAMPTIIVFKNGTLAGSFIGADIEKVKALASSFPELPLYTTAATNSSHLFHARMAIPIADWPIALESVTATSTQPRR</sequence>
<dbReference type="Proteomes" id="UP000274504">
    <property type="component" value="Unassembled WGS sequence"/>
</dbReference>
<dbReference type="OrthoDB" id="2121326at2759"/>
<evidence type="ECO:0000313" key="5">
    <source>
        <dbReference type="WBParaSite" id="HDID_0000992301-mRNA-1"/>
    </source>
</evidence>
<name>A0A0R3SW91_HYMDI</name>
<keyword evidence="1" id="KW-1015">Disulfide bond</keyword>
<dbReference type="WBParaSite" id="HDID_0000992301-mRNA-1">
    <property type="protein sequence ID" value="HDID_0000992301-mRNA-1"/>
    <property type="gene ID" value="HDID_0000992301"/>
</dbReference>
<evidence type="ECO:0000313" key="3">
    <source>
        <dbReference type="EMBL" id="VDL62350.1"/>
    </source>
</evidence>
<dbReference type="AlphaFoldDB" id="A0A0R3SW91"/>
<reference evidence="3 4" key="2">
    <citation type="submission" date="2018-11" db="EMBL/GenBank/DDBJ databases">
        <authorList>
            <consortium name="Pathogen Informatics"/>
        </authorList>
    </citation>
    <scope>NUCLEOTIDE SEQUENCE [LARGE SCALE GENOMIC DNA]</scope>
</reference>
<dbReference type="PROSITE" id="PS51352">
    <property type="entry name" value="THIOREDOXIN_2"/>
    <property type="match status" value="1"/>
</dbReference>
<evidence type="ECO:0000259" key="2">
    <source>
        <dbReference type="PROSITE" id="PS51352"/>
    </source>
</evidence>